<gene>
    <name evidence="2" type="ORF">FRD01_22220</name>
</gene>
<protein>
    <submittedName>
        <fullName evidence="2">Uncharacterized protein</fullName>
    </submittedName>
</protein>
<proteinExistence type="predicted"/>
<feature type="transmembrane region" description="Helical" evidence="1">
    <location>
        <begin position="48"/>
        <end position="76"/>
    </location>
</feature>
<dbReference type="EMBL" id="CP042467">
    <property type="protein sequence ID" value="QED29900.1"/>
    <property type="molecule type" value="Genomic_DNA"/>
</dbReference>
<dbReference type="AlphaFoldDB" id="A0A5B8XWI0"/>
<evidence type="ECO:0000313" key="3">
    <source>
        <dbReference type="Proteomes" id="UP000321595"/>
    </source>
</evidence>
<dbReference type="KEGG" id="bbae:FRD01_22220"/>
<dbReference type="RefSeq" id="WP_146963133.1">
    <property type="nucleotide sequence ID" value="NZ_CP042467.1"/>
</dbReference>
<keyword evidence="1" id="KW-1133">Transmembrane helix</keyword>
<dbReference type="Proteomes" id="UP000321595">
    <property type="component" value="Chromosome"/>
</dbReference>
<sequence length="105" mass="11256">MILNTLGKSLLTGLVAFFSVVSIAIVGIISITYGMGQGAFSGHEFEHYMVFAMPSLIGVVPMGIAATLTSIVLTAIEAQWKYFIVPMIMPWITPIGILIGTSTLY</sequence>
<evidence type="ECO:0000313" key="2">
    <source>
        <dbReference type="EMBL" id="QED29900.1"/>
    </source>
</evidence>
<keyword evidence="1" id="KW-0812">Transmembrane</keyword>
<reference evidence="2 3" key="1">
    <citation type="submission" date="2019-08" db="EMBL/GenBank/DDBJ databases">
        <authorList>
            <person name="Liang Q."/>
        </authorList>
    </citation>
    <scope>NUCLEOTIDE SEQUENCE [LARGE SCALE GENOMIC DNA]</scope>
    <source>
        <strain evidence="2 3">V1718</strain>
    </source>
</reference>
<feature type="transmembrane region" description="Helical" evidence="1">
    <location>
        <begin position="82"/>
        <end position="104"/>
    </location>
</feature>
<evidence type="ECO:0000256" key="1">
    <source>
        <dbReference type="SAM" id="Phobius"/>
    </source>
</evidence>
<accession>A0A5B8XWI0</accession>
<organism evidence="2 3">
    <name type="scientific">Microvenator marinus</name>
    <dbReference type="NCBI Taxonomy" id="2600177"/>
    <lineage>
        <taxon>Bacteria</taxon>
        <taxon>Deltaproteobacteria</taxon>
        <taxon>Bradymonadales</taxon>
        <taxon>Microvenatoraceae</taxon>
        <taxon>Microvenator</taxon>
    </lineage>
</organism>
<name>A0A5B8XWI0_9DELT</name>
<keyword evidence="3" id="KW-1185">Reference proteome</keyword>
<keyword evidence="1" id="KW-0472">Membrane</keyword>
<feature type="transmembrane region" description="Helical" evidence="1">
    <location>
        <begin position="12"/>
        <end position="36"/>
    </location>
</feature>